<dbReference type="AlphaFoldDB" id="C1N4M2"/>
<accession>C1N4M2</accession>
<feature type="region of interest" description="Disordered" evidence="1">
    <location>
        <begin position="1"/>
        <end position="159"/>
    </location>
</feature>
<name>C1N4M2_MICPC</name>
<dbReference type="PROSITE" id="PS50096">
    <property type="entry name" value="IQ"/>
    <property type="match status" value="1"/>
</dbReference>
<feature type="compositionally biased region" description="Low complexity" evidence="1">
    <location>
        <begin position="118"/>
        <end position="146"/>
    </location>
</feature>
<feature type="region of interest" description="Disordered" evidence="1">
    <location>
        <begin position="287"/>
        <end position="313"/>
    </location>
</feature>
<dbReference type="InterPro" id="IPR011990">
    <property type="entry name" value="TPR-like_helical_dom_sf"/>
</dbReference>
<evidence type="ECO:0000256" key="1">
    <source>
        <dbReference type="SAM" id="MobiDB-lite"/>
    </source>
</evidence>
<protein>
    <submittedName>
        <fullName evidence="2">Predicted protein</fullName>
    </submittedName>
</protein>
<feature type="region of interest" description="Disordered" evidence="1">
    <location>
        <begin position="750"/>
        <end position="864"/>
    </location>
</feature>
<keyword evidence="3" id="KW-1185">Reference proteome</keyword>
<dbReference type="EMBL" id="GG663747">
    <property type="protein sequence ID" value="EEH52961.1"/>
    <property type="molecule type" value="Genomic_DNA"/>
</dbReference>
<dbReference type="Gene3D" id="1.25.40.10">
    <property type="entry name" value="Tetratricopeptide repeat domain"/>
    <property type="match status" value="1"/>
</dbReference>
<proteinExistence type="predicted"/>
<dbReference type="GeneID" id="9688256"/>
<gene>
    <name evidence="2" type="ORF">MICPUCDRAFT_52610</name>
</gene>
<feature type="compositionally biased region" description="Low complexity" evidence="1">
    <location>
        <begin position="15"/>
        <end position="30"/>
    </location>
</feature>
<dbReference type="RefSeq" id="XP_003063022.1">
    <property type="nucleotide sequence ID" value="XM_003062976.1"/>
</dbReference>
<feature type="compositionally biased region" description="Low complexity" evidence="1">
    <location>
        <begin position="822"/>
        <end position="841"/>
    </location>
</feature>
<feature type="compositionally biased region" description="Polar residues" evidence="1">
    <location>
        <begin position="37"/>
        <end position="47"/>
    </location>
</feature>
<reference evidence="2 3" key="1">
    <citation type="journal article" date="2009" name="Science">
        <title>Green evolution and dynamic adaptations revealed by genomes of the marine picoeukaryotes Micromonas.</title>
        <authorList>
            <person name="Worden A.Z."/>
            <person name="Lee J.H."/>
            <person name="Mock T."/>
            <person name="Rouze P."/>
            <person name="Simmons M.P."/>
            <person name="Aerts A.L."/>
            <person name="Allen A.E."/>
            <person name="Cuvelier M.L."/>
            <person name="Derelle E."/>
            <person name="Everett M.V."/>
            <person name="Foulon E."/>
            <person name="Grimwood J."/>
            <person name="Gundlach H."/>
            <person name="Henrissat B."/>
            <person name="Napoli C."/>
            <person name="McDonald S.M."/>
            <person name="Parker M.S."/>
            <person name="Rombauts S."/>
            <person name="Salamov A."/>
            <person name="Von Dassow P."/>
            <person name="Badger J.H."/>
            <person name="Coutinho P.M."/>
            <person name="Demir E."/>
            <person name="Dubchak I."/>
            <person name="Gentemann C."/>
            <person name="Eikrem W."/>
            <person name="Gready J.E."/>
            <person name="John U."/>
            <person name="Lanier W."/>
            <person name="Lindquist E.A."/>
            <person name="Lucas S."/>
            <person name="Mayer K.F."/>
            <person name="Moreau H."/>
            <person name="Not F."/>
            <person name="Otillar R."/>
            <person name="Panaud O."/>
            <person name="Pangilinan J."/>
            <person name="Paulsen I."/>
            <person name="Piegu B."/>
            <person name="Poliakov A."/>
            <person name="Robbens S."/>
            <person name="Schmutz J."/>
            <person name="Toulza E."/>
            <person name="Wyss T."/>
            <person name="Zelensky A."/>
            <person name="Zhou K."/>
            <person name="Armbrust E.V."/>
            <person name="Bhattacharya D."/>
            <person name="Goodenough U.W."/>
            <person name="Van de Peer Y."/>
            <person name="Grigoriev I.V."/>
        </authorList>
    </citation>
    <scope>NUCLEOTIDE SEQUENCE [LARGE SCALE GENOMIC DNA]</scope>
    <source>
        <strain evidence="2 3">CCMP1545</strain>
    </source>
</reference>
<organism evidence="3">
    <name type="scientific">Micromonas pusilla (strain CCMP1545)</name>
    <name type="common">Picoplanktonic green alga</name>
    <dbReference type="NCBI Taxonomy" id="564608"/>
    <lineage>
        <taxon>Eukaryota</taxon>
        <taxon>Viridiplantae</taxon>
        <taxon>Chlorophyta</taxon>
        <taxon>Mamiellophyceae</taxon>
        <taxon>Mamiellales</taxon>
        <taxon>Mamiellaceae</taxon>
        <taxon>Micromonas</taxon>
    </lineage>
</organism>
<feature type="compositionally biased region" description="Low complexity" evidence="1">
    <location>
        <begin position="77"/>
        <end position="109"/>
    </location>
</feature>
<sequence>MGGGASKSKPTGGDAAPSPSPSSRPSTATSRPPPSRNASIVSMSDGNSPADARAERSAVDDDESASPPWGDDVDVLARAPAASRLAAAAAPSSSGGAATPPRAAAAASRAARRGVVKSATTTTTNDTNPSNPPSASSLRALPRRAPGAPPPPPPRDPDELRVEARLHAVAGRLAESSRHYDLALERQMELRGGSANHPDCVRALKDAADAYVREYTSEGALDDAPRRERALHAARVAIERAKAHCAATSAVHGEGSAESAAALCALARVYATQGAVERAEVVYDFASGGGDGDDSNGDGSSNPNRRDGSRPNVLTSAWAPGVVDALLDAARTYASRPARDDAVMRFIDRAWACELERLVREPLQSVKGSDKGVSEKGVSEKNTNALDAIDAAYREIFKTVRDDVELEALAFAGIEDPPEEVLPAYGARPGRARDALRVLDDAVDAELGKFAVRKAEKVMIRTATIRMARARGFDSSSEEDEGEGEARAIAHDDGVVVDEVVVVDDGGGDRLDELDGYFAKLFGEDGAMRVASLHRVAVAHRDAKRAARALVTWGKVMVAKGDMGNIETPAVLAFRKAAASVWLREDAAVVERCARDLAGVLGTDHPEYHAALRRAAAACVKRRDRPAALRVTETLVDVVGATLGTDSDAYAASASDAAAIRARIEFAKTEGRREEDKARSIHWSPYDPVGVVNAVAERENRLRRAREEDAAAARIQAIIRGRKAREEAAARKEERDRLRAIEEEERRRLEALEREREEAAARRAEEDAAAAGGDAAETRAAEASALPGGGGRGRSSWTSAPVPQPLPPRRSTTRESAREWDAPALRALRAFNAAAAGEGPEATGGGGGGVDGRRTEGEIAPAGA</sequence>
<evidence type="ECO:0000313" key="2">
    <source>
        <dbReference type="EMBL" id="EEH52961.1"/>
    </source>
</evidence>
<feature type="compositionally biased region" description="Basic and acidic residues" evidence="1">
    <location>
        <begin position="812"/>
        <end position="821"/>
    </location>
</feature>
<feature type="compositionally biased region" description="Basic and acidic residues" evidence="1">
    <location>
        <begin position="750"/>
        <end position="766"/>
    </location>
</feature>
<dbReference type="Proteomes" id="UP000001876">
    <property type="component" value="Unassembled WGS sequence"/>
</dbReference>
<dbReference type="KEGG" id="mpp:MICPUCDRAFT_52610"/>
<evidence type="ECO:0000313" key="3">
    <source>
        <dbReference type="Proteomes" id="UP000001876"/>
    </source>
</evidence>